<feature type="transmembrane region" description="Helical" evidence="3">
    <location>
        <begin position="12"/>
        <end position="30"/>
    </location>
</feature>
<dbReference type="InterPro" id="IPR036322">
    <property type="entry name" value="WD40_repeat_dom_sf"/>
</dbReference>
<protein>
    <submittedName>
        <fullName evidence="4">Uncharacterized protein</fullName>
    </submittedName>
</protein>
<dbReference type="EMBL" id="JALJOV010001563">
    <property type="protein sequence ID" value="KAK9846114.1"/>
    <property type="molecule type" value="Genomic_DNA"/>
</dbReference>
<keyword evidence="3" id="KW-1133">Transmembrane helix</keyword>
<sequence length="408" mass="44125">MPEEEASADLSTGAYLVLGLLGICVLLVFFRSIASFFRRASAGPTVSQPKPRKAKKLPDKLRPPPPLPQEEEPAQAKAPGISLKSLQKRAQAAQKTKGHGPDDHDKGSQHPLFLGSFKGHRDNIAALAWSRDGAYLATACDDQSIRMFAAVDKGNPLRVRNFNLVPSCVAFGQGSNQLLAVLQSYVDGAVLTSVVPNQHKSGPAASFDTEWELPKLHGGKEHAKQMLSAQGIVVVLSETSQMRLVSLTGQPLTIIETAGLTNHGAALSHDGRFLAAATFAADIKVHEIRYNRQGGFESVSKVMDLKGHKRQAAGGPKRLLQQPQEVPSSQCYSHLAYGARHVLAAVYGSTLHFLNAESGQLLESIPDAHDQAITALQWAPQQSDDKAPWSLATASKDRKLRLWRMPEP</sequence>
<dbReference type="PROSITE" id="PS50082">
    <property type="entry name" value="WD_REPEATS_2"/>
    <property type="match status" value="2"/>
</dbReference>
<dbReference type="InterPro" id="IPR015943">
    <property type="entry name" value="WD40/YVTN_repeat-like_dom_sf"/>
</dbReference>
<feature type="repeat" description="WD" evidence="1">
    <location>
        <begin position="366"/>
        <end position="408"/>
    </location>
</feature>
<accession>A0AAW1SJX0</accession>
<proteinExistence type="predicted"/>
<feature type="region of interest" description="Disordered" evidence="2">
    <location>
        <begin position="41"/>
        <end position="109"/>
    </location>
</feature>
<dbReference type="SUPFAM" id="SSF50978">
    <property type="entry name" value="WD40 repeat-like"/>
    <property type="match status" value="1"/>
</dbReference>
<keyword evidence="1" id="KW-0853">WD repeat</keyword>
<evidence type="ECO:0000256" key="1">
    <source>
        <dbReference type="PROSITE-ProRule" id="PRU00221"/>
    </source>
</evidence>
<reference evidence="4 5" key="1">
    <citation type="journal article" date="2024" name="Nat. Commun.">
        <title>Phylogenomics reveals the evolutionary origins of lichenization in chlorophyte algae.</title>
        <authorList>
            <person name="Puginier C."/>
            <person name="Libourel C."/>
            <person name="Otte J."/>
            <person name="Skaloud P."/>
            <person name="Haon M."/>
            <person name="Grisel S."/>
            <person name="Petersen M."/>
            <person name="Berrin J.G."/>
            <person name="Delaux P.M."/>
            <person name="Dal Grande F."/>
            <person name="Keller J."/>
        </authorList>
    </citation>
    <scope>NUCLEOTIDE SEQUENCE [LARGE SCALE GENOMIC DNA]</scope>
    <source>
        <strain evidence="4 5">SAG 2523</strain>
    </source>
</reference>
<keyword evidence="3" id="KW-0812">Transmembrane</keyword>
<dbReference type="Pfam" id="PF00400">
    <property type="entry name" value="WD40"/>
    <property type="match status" value="2"/>
</dbReference>
<keyword evidence="5" id="KW-1185">Reference proteome</keyword>
<evidence type="ECO:0000256" key="3">
    <source>
        <dbReference type="SAM" id="Phobius"/>
    </source>
</evidence>
<keyword evidence="3" id="KW-0472">Membrane</keyword>
<dbReference type="Gene3D" id="2.130.10.10">
    <property type="entry name" value="YVTN repeat-like/Quinoprotein amine dehydrogenase"/>
    <property type="match status" value="2"/>
</dbReference>
<organism evidence="4 5">
    <name type="scientific">Apatococcus fuscideae</name>
    <dbReference type="NCBI Taxonomy" id="2026836"/>
    <lineage>
        <taxon>Eukaryota</taxon>
        <taxon>Viridiplantae</taxon>
        <taxon>Chlorophyta</taxon>
        <taxon>core chlorophytes</taxon>
        <taxon>Trebouxiophyceae</taxon>
        <taxon>Chlorellales</taxon>
        <taxon>Chlorellaceae</taxon>
        <taxon>Apatococcus</taxon>
    </lineage>
</organism>
<dbReference type="PROSITE" id="PS50294">
    <property type="entry name" value="WD_REPEATS_REGION"/>
    <property type="match status" value="2"/>
</dbReference>
<name>A0AAW1SJX0_9CHLO</name>
<feature type="compositionally biased region" description="Basic and acidic residues" evidence="2">
    <location>
        <begin position="99"/>
        <end position="108"/>
    </location>
</feature>
<dbReference type="InterPro" id="IPR001680">
    <property type="entry name" value="WD40_rpt"/>
</dbReference>
<dbReference type="PANTHER" id="PTHR45282">
    <property type="entry name" value="OS03G0858400 PROTEIN"/>
    <property type="match status" value="1"/>
</dbReference>
<evidence type="ECO:0000313" key="5">
    <source>
        <dbReference type="Proteomes" id="UP001485043"/>
    </source>
</evidence>
<evidence type="ECO:0000313" key="4">
    <source>
        <dbReference type="EMBL" id="KAK9846114.1"/>
    </source>
</evidence>
<evidence type="ECO:0000256" key="2">
    <source>
        <dbReference type="SAM" id="MobiDB-lite"/>
    </source>
</evidence>
<dbReference type="AlphaFoldDB" id="A0AAW1SJX0"/>
<dbReference type="SMART" id="SM00320">
    <property type="entry name" value="WD40"/>
    <property type="match status" value="3"/>
</dbReference>
<gene>
    <name evidence="4" type="ORF">WJX84_008844</name>
</gene>
<feature type="repeat" description="WD" evidence="1">
    <location>
        <begin position="117"/>
        <end position="148"/>
    </location>
</feature>
<dbReference type="PANTHER" id="PTHR45282:SF2">
    <property type="entry name" value="OS03G0858400 PROTEIN"/>
    <property type="match status" value="1"/>
</dbReference>
<comment type="caution">
    <text evidence="4">The sequence shown here is derived from an EMBL/GenBank/DDBJ whole genome shotgun (WGS) entry which is preliminary data.</text>
</comment>
<dbReference type="Proteomes" id="UP001485043">
    <property type="component" value="Unassembled WGS sequence"/>
</dbReference>